<dbReference type="Proteomes" id="UP000177445">
    <property type="component" value="Chromosome"/>
</dbReference>
<dbReference type="GO" id="GO:0005886">
    <property type="term" value="C:plasma membrane"/>
    <property type="evidence" value="ECO:0007669"/>
    <property type="project" value="UniProtKB-SubCell"/>
</dbReference>
<dbReference type="OrthoDB" id="9815607at2"/>
<keyword evidence="5 12" id="KW-0813">Transport</keyword>
<comment type="similarity">
    <text evidence="3 12">Belongs to the CcmD/CycX/HelD family.</text>
</comment>
<dbReference type="InterPro" id="IPR052075">
    <property type="entry name" value="Heme_exporter_D"/>
</dbReference>
<organism evidence="13 14">
    <name type="scientific">Marinobacter salinus</name>
    <dbReference type="NCBI Taxonomy" id="1874317"/>
    <lineage>
        <taxon>Bacteria</taxon>
        <taxon>Pseudomonadati</taxon>
        <taxon>Pseudomonadota</taxon>
        <taxon>Gammaproteobacteria</taxon>
        <taxon>Pseudomonadales</taxon>
        <taxon>Marinobacteraceae</taxon>
        <taxon>Marinobacter</taxon>
    </lineage>
</organism>
<evidence type="ECO:0000256" key="7">
    <source>
        <dbReference type="ARBA" id="ARBA00022519"/>
    </source>
</evidence>
<reference evidence="13 14" key="1">
    <citation type="submission" date="2016-10" db="EMBL/GenBank/DDBJ databases">
        <title>Marinobacter salinus sp. nov., a moderately halophilic bacterium isolated from a tidal flat environment.</title>
        <authorList>
            <person name="Park S.-J."/>
        </authorList>
    </citation>
    <scope>NUCLEOTIDE SEQUENCE [LARGE SCALE GENOMIC DNA]</scope>
    <source>
        <strain evidence="13 14">Hb8</strain>
    </source>
</reference>
<evidence type="ECO:0000256" key="8">
    <source>
        <dbReference type="ARBA" id="ARBA00022692"/>
    </source>
</evidence>
<keyword evidence="6 12" id="KW-1003">Cell membrane</keyword>
<dbReference type="AlphaFoldDB" id="A0A1D9GHX1"/>
<dbReference type="InterPro" id="IPR007078">
    <property type="entry name" value="Haem_export_protD_CcmD"/>
</dbReference>
<dbReference type="PANTHER" id="PTHR37531">
    <property type="entry name" value="HEME EXPORTER PROTEIN D"/>
    <property type="match status" value="1"/>
</dbReference>
<comment type="subcellular location">
    <subcellularLocation>
        <location evidence="2 12">Cell inner membrane</location>
        <topology evidence="2 12">Single-pass membrane protein</topology>
    </subcellularLocation>
</comment>
<dbReference type="GO" id="GO:0015886">
    <property type="term" value="P:heme transport"/>
    <property type="evidence" value="ECO:0007669"/>
    <property type="project" value="InterPro"/>
</dbReference>
<dbReference type="NCBIfam" id="TIGR03141">
    <property type="entry name" value="cytochro_ccmD"/>
    <property type="match status" value="1"/>
</dbReference>
<evidence type="ECO:0000256" key="3">
    <source>
        <dbReference type="ARBA" id="ARBA00008741"/>
    </source>
</evidence>
<dbReference type="KEGG" id="msq:BKP64_03025"/>
<evidence type="ECO:0000256" key="6">
    <source>
        <dbReference type="ARBA" id="ARBA00022475"/>
    </source>
</evidence>
<dbReference type="Pfam" id="PF04995">
    <property type="entry name" value="CcmD"/>
    <property type="match status" value="1"/>
</dbReference>
<keyword evidence="11 12" id="KW-0472">Membrane</keyword>
<keyword evidence="8 12" id="KW-0812">Transmembrane</keyword>
<evidence type="ECO:0000313" key="13">
    <source>
        <dbReference type="EMBL" id="AOY87238.1"/>
    </source>
</evidence>
<dbReference type="EMBL" id="CP017715">
    <property type="protein sequence ID" value="AOY87238.1"/>
    <property type="molecule type" value="Genomic_DNA"/>
</dbReference>
<comment type="function">
    <text evidence="1 12">Required for the export of heme to the periplasm for the biogenesis of c-type cytochromes.</text>
</comment>
<dbReference type="PANTHER" id="PTHR37531:SF1">
    <property type="entry name" value="HEME EXPORTER PROTEIN D"/>
    <property type="match status" value="1"/>
</dbReference>
<keyword evidence="14" id="KW-1185">Reference proteome</keyword>
<evidence type="ECO:0000256" key="12">
    <source>
        <dbReference type="RuleBase" id="RU363101"/>
    </source>
</evidence>
<name>A0A1D9GHX1_9GAMM</name>
<protein>
    <recommendedName>
        <fullName evidence="4 12">Heme exporter protein D</fullName>
    </recommendedName>
</protein>
<evidence type="ECO:0000256" key="5">
    <source>
        <dbReference type="ARBA" id="ARBA00022448"/>
    </source>
</evidence>
<keyword evidence="9 12" id="KW-0201">Cytochrome c-type biogenesis</keyword>
<evidence type="ECO:0000256" key="9">
    <source>
        <dbReference type="ARBA" id="ARBA00022748"/>
    </source>
</evidence>
<dbReference type="GO" id="GO:1903607">
    <property type="term" value="P:cytochrome c biosynthetic process"/>
    <property type="evidence" value="ECO:0007669"/>
    <property type="project" value="TreeGrafter"/>
</dbReference>
<evidence type="ECO:0000256" key="1">
    <source>
        <dbReference type="ARBA" id="ARBA00002442"/>
    </source>
</evidence>
<evidence type="ECO:0000256" key="11">
    <source>
        <dbReference type="ARBA" id="ARBA00023136"/>
    </source>
</evidence>
<feature type="transmembrane region" description="Helical" evidence="12">
    <location>
        <begin position="18"/>
        <end position="38"/>
    </location>
</feature>
<keyword evidence="7 12" id="KW-0997">Cell inner membrane</keyword>
<evidence type="ECO:0000256" key="2">
    <source>
        <dbReference type="ARBA" id="ARBA00004377"/>
    </source>
</evidence>
<evidence type="ECO:0000313" key="14">
    <source>
        <dbReference type="Proteomes" id="UP000177445"/>
    </source>
</evidence>
<evidence type="ECO:0000256" key="10">
    <source>
        <dbReference type="ARBA" id="ARBA00022989"/>
    </source>
</evidence>
<dbReference type="GO" id="GO:0017004">
    <property type="term" value="P:cytochrome complex assembly"/>
    <property type="evidence" value="ECO:0007669"/>
    <property type="project" value="UniProtKB-KW"/>
</dbReference>
<gene>
    <name evidence="13" type="ORF">BKP64_03025</name>
</gene>
<accession>A0A1D9GHX1</accession>
<dbReference type="RefSeq" id="WP_070965858.1">
    <property type="nucleotide sequence ID" value="NZ_CP017715.1"/>
</dbReference>
<evidence type="ECO:0000256" key="4">
    <source>
        <dbReference type="ARBA" id="ARBA00016461"/>
    </source>
</evidence>
<keyword evidence="10 12" id="KW-1133">Transmembrane helix</keyword>
<sequence length="78" mass="8737">MAFESFAAFLAMEGHGPYVWACYGVFFILMAGMMVWSLQRRNAVIESCRRAFESDEGTSDALTSRTSATFTRVNVSHD</sequence>
<proteinExistence type="inferred from homology"/>
<dbReference type="STRING" id="1874317.BKP64_03025"/>